<dbReference type="SUPFAM" id="SSF54001">
    <property type="entry name" value="Cysteine proteinases"/>
    <property type="match status" value="1"/>
</dbReference>
<dbReference type="Pfam" id="PF05708">
    <property type="entry name" value="Peptidase_C92"/>
    <property type="match status" value="1"/>
</dbReference>
<protein>
    <recommendedName>
        <fullName evidence="4">Protein tyrosine phosphatase</fullName>
    </recommendedName>
</protein>
<dbReference type="EMBL" id="JAHHGM010000010">
    <property type="protein sequence ID" value="MBT2989677.1"/>
    <property type="molecule type" value="Genomic_DNA"/>
</dbReference>
<name>A0A944MA85_9GAMM</name>
<feature type="chain" id="PRO_5037420939" description="Protein tyrosine phosphatase" evidence="1">
    <location>
        <begin position="23"/>
        <end position="523"/>
    </location>
</feature>
<keyword evidence="1" id="KW-0732">Signal</keyword>
<dbReference type="Gene3D" id="3.90.1720.10">
    <property type="entry name" value="endopeptidase domain like (from Nostoc punctiforme)"/>
    <property type="match status" value="1"/>
</dbReference>
<comment type="caution">
    <text evidence="2">The sequence shown here is derived from an EMBL/GenBank/DDBJ whole genome shotgun (WGS) entry which is preliminary data.</text>
</comment>
<accession>A0A944MA85</accession>
<proteinExistence type="predicted"/>
<dbReference type="InterPro" id="IPR038765">
    <property type="entry name" value="Papain-like_cys_pep_sf"/>
</dbReference>
<evidence type="ECO:0000313" key="2">
    <source>
        <dbReference type="EMBL" id="MBT2989677.1"/>
    </source>
</evidence>
<sequence length="523" mass="60270">MDIVNRLLFLLLMLVAANPVPADTPPDERALLQRLHNDKEVVLTQRRGLADTLDYMRTENDLFTTGSRDDRLITREQKEQIWSTWVSLLDRLLILDSISQSYESYRNQPDEILRKTAFRTAYAAFLARYRYVLDFLQISERNPQIHILLNEPVPELGLKQGSYAKIKYHYLNVAIAAEFTRLALNYRLYGEEPGFPLNQGIEQDQAKIWHYGKGDGIRQTIKNGMQIVKDTSFKALFPIQKGVSEWMGDVRVIRPHQSLITIEQIRTLQPRLEPGDLLLERREWYLSNIGLPGFWPHAALYIGTPEQRRNYFQSPDIQAWARQQGIADGDFESLLKTRYPEAYAESLIKQENNHLPRVIEAISEGVVFTTLEYSAAADTLAALRPRLTKLDKAKAILRAFHYSGRPYDFNFDFLTDSQLVCTELVYKAYEATNTKAGISFPIEKIVGRLATPANLIVKQFDQNYGTDKQQFDLVLFVDGHEKTRVALESDLASFRKSWKRPKWHILTQGKSAAGYGRHRSRDL</sequence>
<evidence type="ECO:0008006" key="4">
    <source>
        <dbReference type="Google" id="ProtNLM"/>
    </source>
</evidence>
<dbReference type="AlphaFoldDB" id="A0A944MA85"/>
<evidence type="ECO:0000313" key="3">
    <source>
        <dbReference type="Proteomes" id="UP000770889"/>
    </source>
</evidence>
<organism evidence="2 3">
    <name type="scientific">Candidatus Thiodiazotropha taylori</name>
    <dbReference type="NCBI Taxonomy" id="2792791"/>
    <lineage>
        <taxon>Bacteria</taxon>
        <taxon>Pseudomonadati</taxon>
        <taxon>Pseudomonadota</taxon>
        <taxon>Gammaproteobacteria</taxon>
        <taxon>Chromatiales</taxon>
        <taxon>Sedimenticolaceae</taxon>
        <taxon>Candidatus Thiodiazotropha</taxon>
    </lineage>
</organism>
<reference evidence="2 3" key="1">
    <citation type="submission" date="2021-05" db="EMBL/GenBank/DDBJ databases">
        <title>Genetic and Functional Diversity in Clade A Lucinid endosymbionts from the Bahamas.</title>
        <authorList>
            <person name="Giani N.M."/>
            <person name="Engel A.S."/>
            <person name="Campbell B.J."/>
        </authorList>
    </citation>
    <scope>NUCLEOTIDE SEQUENCE [LARGE SCALE GENOMIC DNA]</scope>
    <source>
        <strain evidence="2">LUC16012Gg_MoonRockCtena</strain>
    </source>
</reference>
<dbReference type="Proteomes" id="UP000770889">
    <property type="component" value="Unassembled WGS sequence"/>
</dbReference>
<gene>
    <name evidence="2" type="ORF">KME65_11995</name>
</gene>
<feature type="signal peptide" evidence="1">
    <location>
        <begin position="1"/>
        <end position="22"/>
    </location>
</feature>
<dbReference type="InterPro" id="IPR024453">
    <property type="entry name" value="Peptidase_C92"/>
</dbReference>
<evidence type="ECO:0000256" key="1">
    <source>
        <dbReference type="SAM" id="SignalP"/>
    </source>
</evidence>